<evidence type="ECO:0000313" key="1">
    <source>
        <dbReference type="EMBL" id="NOH70987.1"/>
    </source>
</evidence>
<dbReference type="RefSeq" id="WP_171360399.1">
    <property type="nucleotide sequence ID" value="NZ_VTXC01000013.1"/>
</dbReference>
<organism evidence="1 2">
    <name type="scientific">Vibrio pectenicida</name>
    <dbReference type="NCBI Taxonomy" id="62763"/>
    <lineage>
        <taxon>Bacteria</taxon>
        <taxon>Pseudomonadati</taxon>
        <taxon>Pseudomonadota</taxon>
        <taxon>Gammaproteobacteria</taxon>
        <taxon>Vibrionales</taxon>
        <taxon>Vibrionaceae</taxon>
        <taxon>Vibrio</taxon>
    </lineage>
</organism>
<accession>A0A7Y4EE13</accession>
<dbReference type="AlphaFoldDB" id="A0A7Y4EE13"/>
<dbReference type="SUPFAM" id="SSF51197">
    <property type="entry name" value="Clavaminate synthase-like"/>
    <property type="match status" value="1"/>
</dbReference>
<evidence type="ECO:0000313" key="2">
    <source>
        <dbReference type="Proteomes" id="UP000565719"/>
    </source>
</evidence>
<name>A0A7Y4EE13_9VIBR</name>
<evidence type="ECO:0008006" key="3">
    <source>
        <dbReference type="Google" id="ProtNLM"/>
    </source>
</evidence>
<dbReference type="Proteomes" id="UP000565719">
    <property type="component" value="Unassembled WGS sequence"/>
</dbReference>
<proteinExistence type="predicted"/>
<sequence>MMNPELDWQKIQADIQQGPFFASVVDDFLQPELLAQYCECLEHAEGWQTLDWGEEWQALAHGYQHNLQPKLPNFKKLIAQLSHHLNLSMWQLVGHFAVKCLKNRGFLPHADNAALIVNLWVTPDKYNLLPGKSGMQFWDVQRPTNMPYEMFTNADYVTQYLKAHSSEVLLNVPYKQNRAIIFDGRTFHQSQPIKFIQSSRKSMRTSLTLAFDRPYALTQRTIKQRL</sequence>
<comment type="caution">
    <text evidence="1">The sequence shown here is derived from an EMBL/GenBank/DDBJ whole genome shotgun (WGS) entry which is preliminary data.</text>
</comment>
<reference evidence="1 2" key="1">
    <citation type="submission" date="2019-09" db="EMBL/GenBank/DDBJ databases">
        <title>Draft genome sequencing and comparative genomics of hatchery-associated Vibrios.</title>
        <authorList>
            <person name="Kehlet-Delgado H."/>
            <person name="Mueller R.S."/>
        </authorList>
    </citation>
    <scope>NUCLEOTIDE SEQUENCE [LARGE SCALE GENOMIC DNA]</scope>
    <source>
        <strain evidence="1 2">99-46-Y</strain>
    </source>
</reference>
<protein>
    <recommendedName>
        <fullName evidence="3">2OG-Fe(II) oxygenase</fullName>
    </recommendedName>
</protein>
<gene>
    <name evidence="1" type="ORF">F0225_06485</name>
</gene>
<dbReference type="EMBL" id="VTXC01000013">
    <property type="protein sequence ID" value="NOH70987.1"/>
    <property type="molecule type" value="Genomic_DNA"/>
</dbReference>